<evidence type="ECO:0000256" key="6">
    <source>
        <dbReference type="ARBA" id="ARBA00022989"/>
    </source>
</evidence>
<dbReference type="GO" id="GO:0044284">
    <property type="term" value="C:mitochondrial crista junction"/>
    <property type="evidence" value="ECO:0007669"/>
    <property type="project" value="InterPro"/>
</dbReference>
<keyword evidence="6" id="KW-1133">Transmembrane helix</keyword>
<gene>
    <name evidence="13" type="ORF">DL546_008492</name>
</gene>
<evidence type="ECO:0000256" key="5">
    <source>
        <dbReference type="ARBA" id="ARBA00022692"/>
    </source>
</evidence>
<keyword evidence="8" id="KW-0472">Membrane</keyword>
<dbReference type="InterPro" id="IPR031463">
    <property type="entry name" value="Mic12"/>
</dbReference>
<dbReference type="Pfam" id="PF17050">
    <property type="entry name" value="AIM5"/>
    <property type="match status" value="1"/>
</dbReference>
<comment type="function">
    <text evidence="1 11">Component of the MICOS complex, a large protein complex of the mitochondrial inner membrane that plays crucial roles in the maintenance of crista junctions, inner membrane architecture, and formation of contact sites to the outer membrane.</text>
</comment>
<dbReference type="GO" id="GO:0042407">
    <property type="term" value="P:cristae formation"/>
    <property type="evidence" value="ECO:0007669"/>
    <property type="project" value="InterPro"/>
</dbReference>
<sequence length="293" mass="32281">MGFANGFTGGVTLTLGLAYLAVLTHQRNRQTQSDLLRAQQTVLNSLVHDPSVAQRPAAPYAGLLTREEPNHHFVETVKSRWNAEIENAVRWAQTKDWNATREWAESVILGSRPAEAVREEVSQGFPATRREAAEIKESGKSAFQEARLKSGEFAQAAKERAAELADEGRELAHVAKERAAELADEGKEALSRGVERSREIVNAGVEKGKELAHKAATEMGNAERKVEHKVDEAVLRYAAVDRALAQRYKSDGGQVLNKTVEEVLRERYQPIGQKSVGQAQDTDVVGYSARDDV</sequence>
<keyword evidence="7 11" id="KW-0496">Mitochondrion</keyword>
<dbReference type="GO" id="GO:0061617">
    <property type="term" value="C:MICOS complex"/>
    <property type="evidence" value="ECO:0007669"/>
    <property type="project" value="UniProtKB-UniRule"/>
</dbReference>
<evidence type="ECO:0000256" key="10">
    <source>
        <dbReference type="ARBA" id="ARBA00032985"/>
    </source>
</evidence>
<comment type="subunit">
    <text evidence="11">Component of the mitochondrial contact site and cristae organizing system (MICOS) complex.</text>
</comment>
<evidence type="ECO:0000256" key="9">
    <source>
        <dbReference type="ARBA" id="ARBA00032159"/>
    </source>
</evidence>
<reference evidence="13 14" key="1">
    <citation type="submission" date="2018-08" db="EMBL/GenBank/DDBJ databases">
        <title>Draft genome of the lignicolous fungus Coniochaeta pulveracea.</title>
        <authorList>
            <person name="Borstlap C.J."/>
            <person name="De Witt R.N."/>
            <person name="Botha A."/>
            <person name="Volschenk H."/>
        </authorList>
    </citation>
    <scope>NUCLEOTIDE SEQUENCE [LARGE SCALE GENOMIC DNA]</scope>
    <source>
        <strain evidence="13 14">CAB683</strain>
    </source>
</reference>
<comment type="caution">
    <text evidence="13">The sequence shown here is derived from an EMBL/GenBank/DDBJ whole genome shotgun (WGS) entry which is preliminary data.</text>
</comment>
<accession>A0A420YFX7</accession>
<evidence type="ECO:0000313" key="13">
    <source>
        <dbReference type="EMBL" id="RKU46677.1"/>
    </source>
</evidence>
<organism evidence="13 14">
    <name type="scientific">Coniochaeta pulveracea</name>
    <dbReference type="NCBI Taxonomy" id="177199"/>
    <lineage>
        <taxon>Eukaryota</taxon>
        <taxon>Fungi</taxon>
        <taxon>Dikarya</taxon>
        <taxon>Ascomycota</taxon>
        <taxon>Pezizomycotina</taxon>
        <taxon>Sordariomycetes</taxon>
        <taxon>Sordariomycetidae</taxon>
        <taxon>Coniochaetales</taxon>
        <taxon>Coniochaetaceae</taxon>
        <taxon>Coniochaeta</taxon>
    </lineage>
</organism>
<evidence type="ECO:0000256" key="7">
    <source>
        <dbReference type="ARBA" id="ARBA00023128"/>
    </source>
</evidence>
<dbReference type="EMBL" id="QVQW01000013">
    <property type="protein sequence ID" value="RKU46677.1"/>
    <property type="molecule type" value="Genomic_DNA"/>
</dbReference>
<evidence type="ECO:0000256" key="1">
    <source>
        <dbReference type="ARBA" id="ARBA00002689"/>
    </source>
</evidence>
<evidence type="ECO:0000256" key="8">
    <source>
        <dbReference type="ARBA" id="ARBA00023136"/>
    </source>
</evidence>
<dbReference type="OrthoDB" id="4037694at2759"/>
<comment type="subcellular location">
    <subcellularLocation>
        <location evidence="2">Membrane</location>
    </subcellularLocation>
    <subcellularLocation>
        <location evidence="11">Mitochondrion inner membrane</location>
        <topology evidence="11">Single-pass membrane protein</topology>
    </subcellularLocation>
</comment>
<evidence type="ECO:0000256" key="3">
    <source>
        <dbReference type="ARBA" id="ARBA00009188"/>
    </source>
</evidence>
<evidence type="ECO:0000256" key="12">
    <source>
        <dbReference type="SAM" id="MobiDB-lite"/>
    </source>
</evidence>
<keyword evidence="14" id="KW-1185">Reference proteome</keyword>
<dbReference type="Proteomes" id="UP000275385">
    <property type="component" value="Unassembled WGS sequence"/>
</dbReference>
<keyword evidence="11" id="KW-0999">Mitochondrion inner membrane</keyword>
<dbReference type="AlphaFoldDB" id="A0A420YFX7"/>
<protein>
    <recommendedName>
        <fullName evidence="4 11">MICOS complex subunit MIC12</fullName>
    </recommendedName>
    <alternativeName>
        <fullName evidence="10 11">Altered inheritance of mitochondria protein 5, mitochondrial</fullName>
    </alternativeName>
    <alternativeName>
        <fullName evidence="9 11">Found in mitochondrial proteome protein 51</fullName>
    </alternativeName>
</protein>
<evidence type="ECO:0000256" key="2">
    <source>
        <dbReference type="ARBA" id="ARBA00004370"/>
    </source>
</evidence>
<evidence type="ECO:0000313" key="14">
    <source>
        <dbReference type="Proteomes" id="UP000275385"/>
    </source>
</evidence>
<proteinExistence type="inferred from homology"/>
<keyword evidence="5" id="KW-0812">Transmembrane</keyword>
<evidence type="ECO:0000256" key="4">
    <source>
        <dbReference type="ARBA" id="ARBA00018170"/>
    </source>
</evidence>
<name>A0A420YFX7_9PEZI</name>
<comment type="similarity">
    <text evidence="3 11">Belongs to the MICOS complex subunit Mic12 family.</text>
</comment>
<evidence type="ECO:0000256" key="11">
    <source>
        <dbReference type="RuleBase" id="RU363010"/>
    </source>
</evidence>
<feature type="region of interest" description="Disordered" evidence="12">
    <location>
        <begin position="272"/>
        <end position="293"/>
    </location>
</feature>